<dbReference type="Proteomes" id="UP000053328">
    <property type="component" value="Unassembled WGS sequence"/>
</dbReference>
<dbReference type="VEuPathDB" id="FungiDB:PV08_05908"/>
<organism evidence="1 2">
    <name type="scientific">Exophiala spinifera</name>
    <dbReference type="NCBI Taxonomy" id="91928"/>
    <lineage>
        <taxon>Eukaryota</taxon>
        <taxon>Fungi</taxon>
        <taxon>Dikarya</taxon>
        <taxon>Ascomycota</taxon>
        <taxon>Pezizomycotina</taxon>
        <taxon>Eurotiomycetes</taxon>
        <taxon>Chaetothyriomycetidae</taxon>
        <taxon>Chaetothyriales</taxon>
        <taxon>Herpotrichiellaceae</taxon>
        <taxon>Exophiala</taxon>
    </lineage>
</organism>
<protein>
    <submittedName>
        <fullName evidence="1">Uncharacterized protein</fullName>
    </submittedName>
</protein>
<evidence type="ECO:0000313" key="2">
    <source>
        <dbReference type="Proteomes" id="UP000053328"/>
    </source>
</evidence>
<accession>A0A0D2BA37</accession>
<reference evidence="1 2" key="1">
    <citation type="submission" date="2015-01" db="EMBL/GenBank/DDBJ databases">
        <title>The Genome Sequence of Exophiala spinifera CBS89968.</title>
        <authorList>
            <consortium name="The Broad Institute Genomics Platform"/>
            <person name="Cuomo C."/>
            <person name="de Hoog S."/>
            <person name="Gorbushina A."/>
            <person name="Stielow B."/>
            <person name="Teixiera M."/>
            <person name="Abouelleil A."/>
            <person name="Chapman S.B."/>
            <person name="Priest M."/>
            <person name="Young S.K."/>
            <person name="Wortman J."/>
            <person name="Nusbaum C."/>
            <person name="Birren B."/>
        </authorList>
    </citation>
    <scope>NUCLEOTIDE SEQUENCE [LARGE SCALE GENOMIC DNA]</scope>
    <source>
        <strain evidence="1 2">CBS 89968</strain>
    </source>
</reference>
<evidence type="ECO:0000313" key="1">
    <source>
        <dbReference type="EMBL" id="KIW15858.1"/>
    </source>
</evidence>
<dbReference type="Gene3D" id="3.80.10.10">
    <property type="entry name" value="Ribonuclease Inhibitor"/>
    <property type="match status" value="1"/>
</dbReference>
<dbReference type="HOGENOM" id="CLU_032492_0_0_1"/>
<gene>
    <name evidence="1" type="ORF">PV08_05908</name>
</gene>
<keyword evidence="2" id="KW-1185">Reference proteome</keyword>
<dbReference type="RefSeq" id="XP_016236074.1">
    <property type="nucleotide sequence ID" value="XM_016380247.1"/>
</dbReference>
<dbReference type="SUPFAM" id="SSF52047">
    <property type="entry name" value="RNI-like"/>
    <property type="match status" value="1"/>
</dbReference>
<sequence length="593" mass="67701">MSCSSGYRRGQGVTISTHPPIFQPLPSRLSPCTVSYPPLHLLGVPQEIRDRIFDIIDEDTGKACAKSLENLPVTGYEALPLICKQLSLETSTTSDWLPRNRIVRHKQVGLFLDWAIYNTPVLPQLQSLTIELPHDSPTTIFTRLAKLFQDDLTGLQELKILGVGHDRYGQKMFWRDERCGKNDTSMSNSTRGRLLIEAQEWKRRMVVINALERLSNLEVLVIDHFNLPVTQAHVLKNKPRLRRLRIGTDERSALHHEMRSSIGNLALPLKESAPALRELNLCANGVLTTFGIIDKVAETLEKLTYTVPDSCHQPAGNINFLHEAGMVLGVLGRKARKLREFRICVHGNVYEIPAHSNFIGNMRPALERMRELEVLEMHMHLESLYLASEFIEGTPGSVERLYLSDQFFCRSAKSFAEILNWQSCVIVKEDIVEETMNIKRELDRRDFIPFSNRLEFIEYEFHSNLSPPQRQELRRLLKINARLLDRARNKHLYFNYARHIPYGVCEETVLSDDVWEDAELLQGSPAATPEEMDGIREDLEQCGLTDNEYFGTENDAYAVFQKEPATKISDRLPASYPCIVAVEAGSEHWLSGR</sequence>
<dbReference type="OrthoDB" id="4150142at2759"/>
<dbReference type="InterPro" id="IPR032675">
    <property type="entry name" value="LRR_dom_sf"/>
</dbReference>
<name>A0A0D2BA37_9EURO</name>
<dbReference type="EMBL" id="KN847495">
    <property type="protein sequence ID" value="KIW15858.1"/>
    <property type="molecule type" value="Genomic_DNA"/>
</dbReference>
<dbReference type="AlphaFoldDB" id="A0A0D2BA37"/>
<proteinExistence type="predicted"/>
<dbReference type="GeneID" id="27332991"/>